<protein>
    <submittedName>
        <fullName evidence="3">Aminoglycoside phosphotransferase family protein</fullName>
    </submittedName>
</protein>
<evidence type="ECO:0000313" key="3">
    <source>
        <dbReference type="EMBL" id="GAA2484593.1"/>
    </source>
</evidence>
<comment type="caution">
    <text evidence="3">The sequence shown here is derived from an EMBL/GenBank/DDBJ whole genome shotgun (WGS) entry which is preliminary data.</text>
</comment>
<name>A0ABP5YP82_9ACTN</name>
<evidence type="ECO:0000313" key="4">
    <source>
        <dbReference type="Proteomes" id="UP001499942"/>
    </source>
</evidence>
<dbReference type="InterPro" id="IPR002575">
    <property type="entry name" value="Aminoglycoside_PTrfase"/>
</dbReference>
<evidence type="ECO:0000259" key="2">
    <source>
        <dbReference type="Pfam" id="PF01636"/>
    </source>
</evidence>
<dbReference type="PANTHER" id="PTHR21310:SF42">
    <property type="entry name" value="BIFUNCTIONAL AAC_APH"/>
    <property type="match status" value="1"/>
</dbReference>
<dbReference type="SUPFAM" id="SSF56112">
    <property type="entry name" value="Protein kinase-like (PK-like)"/>
    <property type="match status" value="1"/>
</dbReference>
<sequence>MSGGRMAGMKRGREGGNGGRPGSIDVDLVQRLVGGQFPRWAGLGVERFPSGGTVNDVYRLGDDMLVRLPLTEDGAADVVMERTWLPRLARQVPVAIPEVLGAGEPGEGYPWPWSVYRWLEGENPEAGAVADPVGLAEDLAGFVAAMSSIDLPGAPAAYRGGPLESLDAATRTAIEKLRGIPEESVDCDAALAVWEAASAAPAWDAPPVWLHADLMPGNLLVDRGRLASVIDFGCMGVGDPACDLFPAWNLLPAGAREVFRERLGVDDATWIRGRARTLSQALVALPYHRTGNPAMAANARHVIRAVLGPE</sequence>
<proteinExistence type="predicted"/>
<evidence type="ECO:0000256" key="1">
    <source>
        <dbReference type="SAM" id="MobiDB-lite"/>
    </source>
</evidence>
<accession>A0ABP5YP82</accession>
<gene>
    <name evidence="3" type="ORF">GCM10010393_14470</name>
</gene>
<feature type="domain" description="Aminoglycoside phosphotransferase" evidence="2">
    <location>
        <begin position="48"/>
        <end position="270"/>
    </location>
</feature>
<dbReference type="PANTHER" id="PTHR21310">
    <property type="entry name" value="AMINOGLYCOSIDE PHOSPHOTRANSFERASE-RELATED-RELATED"/>
    <property type="match status" value="1"/>
</dbReference>
<feature type="region of interest" description="Disordered" evidence="1">
    <location>
        <begin position="1"/>
        <end position="23"/>
    </location>
</feature>
<dbReference type="CDD" id="cd05155">
    <property type="entry name" value="APH_ChoK_like_1"/>
    <property type="match status" value="1"/>
</dbReference>
<dbReference type="Gene3D" id="3.90.1200.10">
    <property type="match status" value="1"/>
</dbReference>
<dbReference type="InterPro" id="IPR051678">
    <property type="entry name" value="AGP_Transferase"/>
</dbReference>
<keyword evidence="4" id="KW-1185">Reference proteome</keyword>
<dbReference type="Pfam" id="PF01636">
    <property type="entry name" value="APH"/>
    <property type="match status" value="1"/>
</dbReference>
<dbReference type="Gene3D" id="3.30.200.20">
    <property type="entry name" value="Phosphorylase Kinase, domain 1"/>
    <property type="match status" value="1"/>
</dbReference>
<dbReference type="Proteomes" id="UP001499942">
    <property type="component" value="Unassembled WGS sequence"/>
</dbReference>
<dbReference type="InterPro" id="IPR011009">
    <property type="entry name" value="Kinase-like_dom_sf"/>
</dbReference>
<dbReference type="EMBL" id="BAAASR010000006">
    <property type="protein sequence ID" value="GAA2484593.1"/>
    <property type="molecule type" value="Genomic_DNA"/>
</dbReference>
<organism evidence="3 4">
    <name type="scientific">Streptomyces gobitricini</name>
    <dbReference type="NCBI Taxonomy" id="68211"/>
    <lineage>
        <taxon>Bacteria</taxon>
        <taxon>Bacillati</taxon>
        <taxon>Actinomycetota</taxon>
        <taxon>Actinomycetes</taxon>
        <taxon>Kitasatosporales</taxon>
        <taxon>Streptomycetaceae</taxon>
        <taxon>Streptomyces</taxon>
    </lineage>
</organism>
<reference evidence="4" key="1">
    <citation type="journal article" date="2019" name="Int. J. Syst. Evol. Microbiol.">
        <title>The Global Catalogue of Microorganisms (GCM) 10K type strain sequencing project: providing services to taxonomists for standard genome sequencing and annotation.</title>
        <authorList>
            <consortium name="The Broad Institute Genomics Platform"/>
            <consortium name="The Broad Institute Genome Sequencing Center for Infectious Disease"/>
            <person name="Wu L."/>
            <person name="Ma J."/>
        </authorList>
    </citation>
    <scope>NUCLEOTIDE SEQUENCE [LARGE SCALE GENOMIC DNA]</scope>
    <source>
        <strain evidence="4">JCM 5062</strain>
    </source>
</reference>